<dbReference type="AlphaFoldDB" id="A0AAJ0UGU2"/>
<dbReference type="EMBL" id="NHSF01000059">
    <property type="protein sequence ID" value="MBK5931203.1"/>
    <property type="molecule type" value="Genomic_DNA"/>
</dbReference>
<proteinExistence type="predicted"/>
<protein>
    <submittedName>
        <fullName evidence="2">Toxin-antitoxin system toxin component, PIN family</fullName>
    </submittedName>
</protein>
<dbReference type="InterPro" id="IPR002716">
    <property type="entry name" value="PIN_dom"/>
</dbReference>
<feature type="domain" description="PIN" evidence="1">
    <location>
        <begin position="2"/>
        <end position="108"/>
    </location>
</feature>
<evidence type="ECO:0000259" key="1">
    <source>
        <dbReference type="Pfam" id="PF13470"/>
    </source>
</evidence>
<accession>A0AAJ0UGU2</accession>
<organism evidence="2 3">
    <name type="scientific">Halochromatium salexigens</name>
    <name type="common">Chromatium salexigens</name>
    <dbReference type="NCBI Taxonomy" id="49447"/>
    <lineage>
        <taxon>Bacteria</taxon>
        <taxon>Pseudomonadati</taxon>
        <taxon>Pseudomonadota</taxon>
        <taxon>Gammaproteobacteria</taxon>
        <taxon>Chromatiales</taxon>
        <taxon>Chromatiaceae</taxon>
        <taxon>Halochromatium</taxon>
    </lineage>
</organism>
<gene>
    <name evidence="2" type="ORF">CCR82_11910</name>
</gene>
<reference evidence="2" key="2">
    <citation type="journal article" date="2020" name="Microorganisms">
        <title>Osmotic Adaptation and Compatible Solute Biosynthesis of Phototrophic Bacteria as Revealed from Genome Analyses.</title>
        <authorList>
            <person name="Imhoff J.F."/>
            <person name="Rahn T."/>
            <person name="Kunzel S."/>
            <person name="Keller A."/>
            <person name="Neulinger S.C."/>
        </authorList>
    </citation>
    <scope>NUCLEOTIDE SEQUENCE</scope>
    <source>
        <strain evidence="2">DSM 4395</strain>
    </source>
</reference>
<dbReference type="PANTHER" id="PTHR34610:SF4">
    <property type="entry name" value="SLL8027 PROTEIN"/>
    <property type="match status" value="1"/>
</dbReference>
<keyword evidence="3" id="KW-1185">Reference proteome</keyword>
<dbReference type="Pfam" id="PF13470">
    <property type="entry name" value="PIN_3"/>
    <property type="match status" value="1"/>
</dbReference>
<dbReference type="RefSeq" id="WP_201246004.1">
    <property type="nucleotide sequence ID" value="NZ_NHSF01000059.1"/>
</dbReference>
<comment type="caution">
    <text evidence="2">The sequence shown here is derived from an EMBL/GenBank/DDBJ whole genome shotgun (WGS) entry which is preliminary data.</text>
</comment>
<dbReference type="PANTHER" id="PTHR34610">
    <property type="entry name" value="SSL7007 PROTEIN"/>
    <property type="match status" value="1"/>
</dbReference>
<sequence>MRVVIDTNLLVSAVIRDRLPERVLLWCLGHSDIEWLVTPEIMAEYSAVIQRPKFSLPRATIDWWLELLAADTQMIEARGNIDFPRDRKDAPFLMCAAAGEADYLITGDGDFSEAQALIATPILSVRAFAQAVAPQTLVAPEG</sequence>
<name>A0AAJ0UGU2_HALSE</name>
<evidence type="ECO:0000313" key="2">
    <source>
        <dbReference type="EMBL" id="MBK5931203.1"/>
    </source>
</evidence>
<evidence type="ECO:0000313" key="3">
    <source>
        <dbReference type="Proteomes" id="UP001296967"/>
    </source>
</evidence>
<dbReference type="InterPro" id="IPR002850">
    <property type="entry name" value="PIN_toxin-like"/>
</dbReference>
<dbReference type="SUPFAM" id="SSF88723">
    <property type="entry name" value="PIN domain-like"/>
    <property type="match status" value="1"/>
</dbReference>
<dbReference type="InterPro" id="IPR029060">
    <property type="entry name" value="PIN-like_dom_sf"/>
</dbReference>
<reference evidence="2" key="1">
    <citation type="submission" date="2017-05" db="EMBL/GenBank/DDBJ databases">
        <authorList>
            <person name="Imhoff J.F."/>
            <person name="Rahn T."/>
            <person name="Kuenzel S."/>
            <person name="Neulinger S.C."/>
        </authorList>
    </citation>
    <scope>NUCLEOTIDE SEQUENCE</scope>
    <source>
        <strain evidence="2">DSM 4395</strain>
    </source>
</reference>
<dbReference type="NCBIfam" id="TIGR00305">
    <property type="entry name" value="putative toxin-antitoxin system toxin component, PIN family"/>
    <property type="match status" value="1"/>
</dbReference>
<dbReference type="Proteomes" id="UP001296967">
    <property type="component" value="Unassembled WGS sequence"/>
</dbReference>